<reference evidence="1" key="1">
    <citation type="submission" date="2016-10" db="EMBL/GenBank/DDBJ databases">
        <authorList>
            <person name="Benchimol M."/>
            <person name="Almeida L.G."/>
            <person name="Vasconcelos A.T."/>
            <person name="Perreira-Neves A."/>
            <person name="Rosa I.A."/>
            <person name="Tasca T."/>
            <person name="Bogo M.R."/>
            <person name="de Souza W."/>
        </authorList>
    </citation>
    <scope>NUCLEOTIDE SEQUENCE [LARGE SCALE GENOMIC DNA]</scope>
    <source>
        <strain evidence="1">K</strain>
    </source>
</reference>
<organism evidence="1 2">
    <name type="scientific">Tritrichomonas foetus</name>
    <dbReference type="NCBI Taxonomy" id="1144522"/>
    <lineage>
        <taxon>Eukaryota</taxon>
        <taxon>Metamonada</taxon>
        <taxon>Parabasalia</taxon>
        <taxon>Tritrichomonadida</taxon>
        <taxon>Tritrichomonadidae</taxon>
        <taxon>Tritrichomonas</taxon>
    </lineage>
</organism>
<dbReference type="GeneID" id="94828804"/>
<comment type="caution">
    <text evidence="1">The sequence shown here is derived from an EMBL/GenBank/DDBJ whole genome shotgun (WGS) entry which is preliminary data.</text>
</comment>
<dbReference type="EMBL" id="MLAK01000971">
    <property type="protein sequence ID" value="OHT00126.1"/>
    <property type="molecule type" value="Genomic_DNA"/>
</dbReference>
<evidence type="ECO:0000313" key="1">
    <source>
        <dbReference type="EMBL" id="OHT00126.1"/>
    </source>
</evidence>
<dbReference type="AlphaFoldDB" id="A0A1J4JRH5"/>
<protein>
    <submittedName>
        <fullName evidence="1">Uncharacterized protein</fullName>
    </submittedName>
</protein>
<sequence length="594" mass="70044">MNGFSCHSKLVLFFCNSNKKMANPKLQHYFGVLPGVYATINYKSLKENQTKRYEISKNYLFIYWPELFMKNMKYETTELASDVIGNATENKKNPTIIQNNSYNIPISVDDYRSVDIFNIESDLLFSEFEKFLDLFSDDITLECPAKSPEETKSFQLDFGNYTYLEFIKVIKLLGCQSLLLKTIEQMKVHHENELNIIRFLSQKDQQLNIENEISVIEDNPEQKMEKIVNHISQNFNYILENLIDYFEKLSIDQKYEVIKRIDIHNIRNYHLYFQVINSIPNPSKILFLPFIDSFRMNRKERELFYSKELLDDILHYNSWNMKEIVPFIQKKSFRPIRVLNIYPCNINRFKADIEKFHLNTVKYGDFIEQKILEITEMSISQFYELKSLNFNDYDVLFFGYTDSFGDIEFKRPEKNAKFVYSLQKIILPFKETPNKVLLISHDVIGNVGFDNGFGKYAYDLFKIRTGSWNSICKPDPEIDINPKDQHFQFISNKVIINNEDLITFPYVLPKEIPIETTHTTADIAYGEVMATLGDFQHEQNKTVINLKTRGNYRHYITINKNCGFINIGHSKTSNQEAEIKLLINTIFYLHDSNK</sequence>
<keyword evidence="2" id="KW-1185">Reference proteome</keyword>
<dbReference type="VEuPathDB" id="TrichDB:TRFO_08123"/>
<evidence type="ECO:0000313" key="2">
    <source>
        <dbReference type="Proteomes" id="UP000179807"/>
    </source>
</evidence>
<proteinExistence type="predicted"/>
<dbReference type="RefSeq" id="XP_068353262.1">
    <property type="nucleotide sequence ID" value="XM_068494100.1"/>
</dbReference>
<accession>A0A1J4JRH5</accession>
<name>A0A1J4JRH5_9EUKA</name>
<dbReference type="Proteomes" id="UP000179807">
    <property type="component" value="Unassembled WGS sequence"/>
</dbReference>
<gene>
    <name evidence="1" type="ORF">TRFO_08123</name>
</gene>